<evidence type="ECO:0000259" key="1">
    <source>
        <dbReference type="Pfam" id="PF00535"/>
    </source>
</evidence>
<evidence type="ECO:0000259" key="2">
    <source>
        <dbReference type="Pfam" id="PF13946"/>
    </source>
</evidence>
<evidence type="ECO:0000313" key="3">
    <source>
        <dbReference type="EMBL" id="SHO62310.1"/>
    </source>
</evidence>
<dbReference type="Pfam" id="PF00535">
    <property type="entry name" value="Glycos_transf_2"/>
    <property type="match status" value="1"/>
</dbReference>
<protein>
    <recommendedName>
        <fullName evidence="5">Glycosyl transferase family 2</fullName>
    </recommendedName>
</protein>
<sequence>MIQSYRHRLSRMLRMSAPSEPGTRLLLNSPAVPDADIIFVVDFVYGRVLKRKPDAHGLLYHYQALRGGLDVIHFINGMIESDEAREKSCRGLSFDDASSIVAFVYERHAGRKGSERDIAPYVAALRTDASADASAGGAEADEPVASSGLSEQDVAFLINFAYEKCLHRPADPGGLANYSSAFRAGIPIRQIFQEIDGSTEAALRRAEDARLDDLSDGEFVLAISDALLNGGGIVPRDLEGLKTFLSEDSERRKELVQRLVAQHVERQQEDSSIEIDPDRCWIMGTDRYLTRDDWNERVKELGLDGPRQSGSGLPPVSERSFEHTGEYVVSAIASLYRGGKYLEAFLDNITSQTIFDRSELIIIDADSPEGEHELISEYQKVYPNIVYKRMNYRIGIYDAWNVGVELSRGRYLTNTNLDDLRRNDSFELQARALDEFAYADIAYQDFLYSFDHAFSFEDVERCGFRSDLPIITTNNLIAYNSPHNAPVWRRTLHDELGLFDTTLKSAGDAEFWLRCRVAGKEFHKINTPHVVYFQNPEGLSTRADSRGMIESRRNMQKYCRKLTSPYLTMSRTKFAEEVGVSPDGLVGVPHYSIAHDALRLLGKKRMAALHEMPAASGVGRVGEF</sequence>
<proteinExistence type="predicted"/>
<dbReference type="Proteomes" id="UP000186406">
    <property type="component" value="Unassembled WGS sequence"/>
</dbReference>
<keyword evidence="4" id="KW-1185">Reference proteome</keyword>
<dbReference type="OrthoDB" id="5291101at2"/>
<reference evidence="3 4" key="1">
    <citation type="submission" date="2016-12" db="EMBL/GenBank/DDBJ databases">
        <authorList>
            <person name="Song W.-J."/>
            <person name="Kurnit D.M."/>
        </authorList>
    </citation>
    <scope>NUCLEOTIDE SEQUENCE [LARGE SCALE GENOMIC DNA]</scope>
    <source>
        <strain evidence="3 4">DSM 19599</strain>
    </source>
</reference>
<dbReference type="EMBL" id="FRXO01000002">
    <property type="protein sequence ID" value="SHO62310.1"/>
    <property type="molecule type" value="Genomic_DNA"/>
</dbReference>
<dbReference type="SUPFAM" id="SSF53448">
    <property type="entry name" value="Nucleotide-diphospho-sugar transferases"/>
    <property type="match status" value="1"/>
</dbReference>
<organism evidence="3 4">
    <name type="scientific">Pseudoxanthobacter soli DSM 19599</name>
    <dbReference type="NCBI Taxonomy" id="1123029"/>
    <lineage>
        <taxon>Bacteria</taxon>
        <taxon>Pseudomonadati</taxon>
        <taxon>Pseudomonadota</taxon>
        <taxon>Alphaproteobacteria</taxon>
        <taxon>Hyphomicrobiales</taxon>
        <taxon>Segnochrobactraceae</taxon>
        <taxon>Pseudoxanthobacter</taxon>
    </lineage>
</organism>
<dbReference type="AlphaFoldDB" id="A0A1M7ZBS9"/>
<evidence type="ECO:0008006" key="5">
    <source>
        <dbReference type="Google" id="ProtNLM"/>
    </source>
</evidence>
<dbReference type="Pfam" id="PF13946">
    <property type="entry name" value="DUF4214"/>
    <property type="match status" value="1"/>
</dbReference>
<evidence type="ECO:0000313" key="4">
    <source>
        <dbReference type="Proteomes" id="UP000186406"/>
    </source>
</evidence>
<dbReference type="STRING" id="1123029.SAMN02745172_00915"/>
<gene>
    <name evidence="3" type="ORF">SAMN02745172_00915</name>
</gene>
<dbReference type="InterPro" id="IPR025282">
    <property type="entry name" value="DUF4214"/>
</dbReference>
<accession>A0A1M7ZBS9</accession>
<dbReference type="InterPro" id="IPR050834">
    <property type="entry name" value="Glycosyltransf_2"/>
</dbReference>
<dbReference type="InterPro" id="IPR029044">
    <property type="entry name" value="Nucleotide-diphossugar_trans"/>
</dbReference>
<dbReference type="PANTHER" id="PTHR43685:SF2">
    <property type="entry name" value="GLYCOSYLTRANSFERASE 2-LIKE DOMAIN-CONTAINING PROTEIN"/>
    <property type="match status" value="1"/>
</dbReference>
<name>A0A1M7ZBS9_9HYPH</name>
<feature type="domain" description="Glycosyltransferase 2-like" evidence="1">
    <location>
        <begin position="331"/>
        <end position="487"/>
    </location>
</feature>
<feature type="domain" description="DUF4214" evidence="2">
    <location>
        <begin position="41"/>
        <end position="86"/>
    </location>
</feature>
<dbReference type="InterPro" id="IPR001173">
    <property type="entry name" value="Glyco_trans_2-like"/>
</dbReference>
<dbReference type="Gene3D" id="3.90.550.10">
    <property type="entry name" value="Spore Coat Polysaccharide Biosynthesis Protein SpsA, Chain A"/>
    <property type="match status" value="1"/>
</dbReference>
<dbReference type="PANTHER" id="PTHR43685">
    <property type="entry name" value="GLYCOSYLTRANSFERASE"/>
    <property type="match status" value="1"/>
</dbReference>